<feature type="transmembrane region" description="Helical" evidence="2">
    <location>
        <begin position="116"/>
        <end position="137"/>
    </location>
</feature>
<evidence type="ECO:0000259" key="3">
    <source>
        <dbReference type="SMART" id="SM00244"/>
    </source>
</evidence>
<evidence type="ECO:0000313" key="5">
    <source>
        <dbReference type="Proteomes" id="UP000287171"/>
    </source>
</evidence>
<keyword evidence="5" id="KW-1185">Reference proteome</keyword>
<dbReference type="EMBL" id="BIFT01000001">
    <property type="protein sequence ID" value="GCE26063.1"/>
    <property type="molecule type" value="Genomic_DNA"/>
</dbReference>
<feature type="region of interest" description="Disordered" evidence="1">
    <location>
        <begin position="510"/>
        <end position="529"/>
    </location>
</feature>
<dbReference type="AlphaFoldDB" id="A0A402B3Y1"/>
<name>A0A402B3Y1_9CHLR</name>
<evidence type="ECO:0000256" key="2">
    <source>
        <dbReference type="SAM" id="Phobius"/>
    </source>
</evidence>
<dbReference type="Proteomes" id="UP000287171">
    <property type="component" value="Unassembled WGS sequence"/>
</dbReference>
<feature type="region of interest" description="Disordered" evidence="1">
    <location>
        <begin position="1"/>
        <end position="35"/>
    </location>
</feature>
<feature type="domain" description="Band 7" evidence="3">
    <location>
        <begin position="186"/>
        <end position="367"/>
    </location>
</feature>
<dbReference type="Pfam" id="PF01145">
    <property type="entry name" value="Band_7"/>
    <property type="match status" value="1"/>
</dbReference>
<feature type="transmembrane region" description="Helical" evidence="2">
    <location>
        <begin position="144"/>
        <end position="164"/>
    </location>
</feature>
<dbReference type="InterPro" id="IPR036013">
    <property type="entry name" value="Band_7/SPFH_dom_sf"/>
</dbReference>
<keyword evidence="2" id="KW-0812">Transmembrane</keyword>
<feature type="compositionally biased region" description="Polar residues" evidence="1">
    <location>
        <begin position="10"/>
        <end position="23"/>
    </location>
</feature>
<keyword evidence="2" id="KW-1133">Transmembrane helix</keyword>
<comment type="caution">
    <text evidence="4">The sequence shown here is derived from an EMBL/GenBank/DDBJ whole genome shotgun (WGS) entry which is preliminary data.</text>
</comment>
<feature type="compositionally biased region" description="Basic and acidic residues" evidence="1">
    <location>
        <begin position="519"/>
        <end position="529"/>
    </location>
</feature>
<dbReference type="SMART" id="SM00244">
    <property type="entry name" value="PHB"/>
    <property type="match status" value="1"/>
</dbReference>
<evidence type="ECO:0000313" key="4">
    <source>
        <dbReference type="EMBL" id="GCE26063.1"/>
    </source>
</evidence>
<dbReference type="Gene3D" id="3.30.479.30">
    <property type="entry name" value="Band 7 domain"/>
    <property type="match status" value="1"/>
</dbReference>
<dbReference type="OrthoDB" id="141676at2"/>
<sequence>MSSDGKDPGNSWQEPLNPASNWHQPPEQFPVVEGELLDPQDELVEDYSNAPISGGLPASNPRSGVPISASSPFEFIKHVSQYITLILIPLFFGGLTCLIVLPQVASGHASLAPEGFWPILIVIIAVTIAQAVTVYYAGADHGMWTLGTLSGFCVFLLITCFALYGPLTGTTVLVILLAIGIFLARRCVHPVPEGFVDIIFSFKKYARTLYPGFNVLLPWEEVSSQLNVEEVQWMCPAQIVQLSRDEDVMLRGVISYQLVPEDAYLAVTQIKNWEESLRQQFQTKLQEITTVFRPDDFLAWPDGRQNGALQPGDDDFAAGFERREQINDYLFQLLRDKAALWGVQINWVSLRDIEIAPHGSIKIEPVAVAQPARQAATPRPQSPAVTQVIPATAPAAPKPATPKPANNQPKPAEEQPIRSYYAADKAKPATSPYELTEEVLIQAYRNVQDGRITDPATIRSIAARFEQVASDPETNQNVTFDAAQAALNLYDQARKQEPAYQAGLYHDATQPEWAVPRPQPKDENLMAGS</sequence>
<dbReference type="RefSeq" id="WP_126626572.1">
    <property type="nucleotide sequence ID" value="NZ_BIFT01000001.1"/>
</dbReference>
<organism evidence="4 5">
    <name type="scientific">Dictyobacter alpinus</name>
    <dbReference type="NCBI Taxonomy" id="2014873"/>
    <lineage>
        <taxon>Bacteria</taxon>
        <taxon>Bacillati</taxon>
        <taxon>Chloroflexota</taxon>
        <taxon>Ktedonobacteria</taxon>
        <taxon>Ktedonobacterales</taxon>
        <taxon>Dictyobacteraceae</taxon>
        <taxon>Dictyobacter</taxon>
    </lineage>
</organism>
<evidence type="ECO:0000256" key="1">
    <source>
        <dbReference type="SAM" id="MobiDB-lite"/>
    </source>
</evidence>
<dbReference type="InterPro" id="IPR001107">
    <property type="entry name" value="Band_7"/>
</dbReference>
<feature type="region of interest" description="Disordered" evidence="1">
    <location>
        <begin position="393"/>
        <end position="414"/>
    </location>
</feature>
<reference evidence="5" key="1">
    <citation type="submission" date="2018-12" db="EMBL/GenBank/DDBJ databases">
        <title>Tengunoibacter tsumagoiensis gen. nov., sp. nov., Dictyobacter kobayashii sp. nov., D. alpinus sp. nov., and D. joshuensis sp. nov. and description of Dictyobacteraceae fam. nov. within the order Ktedonobacterales isolated from Tengu-no-mugimeshi.</title>
        <authorList>
            <person name="Wang C.M."/>
            <person name="Zheng Y."/>
            <person name="Sakai Y."/>
            <person name="Toyoda A."/>
            <person name="Minakuchi Y."/>
            <person name="Abe K."/>
            <person name="Yokota A."/>
            <person name="Yabe S."/>
        </authorList>
    </citation>
    <scope>NUCLEOTIDE SEQUENCE [LARGE SCALE GENOMIC DNA]</scope>
    <source>
        <strain evidence="5">Uno16</strain>
    </source>
</reference>
<proteinExistence type="predicted"/>
<accession>A0A402B3Y1</accession>
<feature type="transmembrane region" description="Helical" evidence="2">
    <location>
        <begin position="82"/>
        <end position="104"/>
    </location>
</feature>
<gene>
    <name evidence="4" type="ORF">KDA_15470</name>
</gene>
<protein>
    <recommendedName>
        <fullName evidence="3">Band 7 domain-containing protein</fullName>
    </recommendedName>
</protein>
<keyword evidence="2" id="KW-0472">Membrane</keyword>